<evidence type="ECO:0000313" key="2">
    <source>
        <dbReference type="EMBL" id="CAB4181726.1"/>
    </source>
</evidence>
<dbReference type="EMBL" id="LR796838">
    <property type="protein sequence ID" value="CAB4169275.1"/>
    <property type="molecule type" value="Genomic_DNA"/>
</dbReference>
<protein>
    <submittedName>
        <fullName evidence="2">Uncharacterized protein</fullName>
    </submittedName>
</protein>
<dbReference type="EMBL" id="LR797361">
    <property type="protein sequence ID" value="CAB4210781.1"/>
    <property type="molecule type" value="Genomic_DNA"/>
</dbReference>
<reference evidence="2" key="1">
    <citation type="submission" date="2020-05" db="EMBL/GenBank/DDBJ databases">
        <authorList>
            <person name="Chiriac C."/>
            <person name="Salcher M."/>
            <person name="Ghai R."/>
            <person name="Kavagutti S V."/>
        </authorList>
    </citation>
    <scope>NUCLEOTIDE SEQUENCE</scope>
</reference>
<dbReference type="EMBL" id="LR798377">
    <property type="protein sequence ID" value="CAB5227097.1"/>
    <property type="molecule type" value="Genomic_DNA"/>
</dbReference>
<gene>
    <name evidence="2" type="ORF">UFOVP1073_57</name>
    <name evidence="3" type="ORF">UFOVP1308_22</name>
    <name evidence="4" type="ORF">UFOVP1423_47</name>
    <name evidence="5" type="ORF">UFOVP1520_18</name>
    <name evidence="1" type="ORF">UFOVP898_59</name>
</gene>
<organism evidence="2">
    <name type="scientific">uncultured Caudovirales phage</name>
    <dbReference type="NCBI Taxonomy" id="2100421"/>
    <lineage>
        <taxon>Viruses</taxon>
        <taxon>Duplodnaviria</taxon>
        <taxon>Heunggongvirae</taxon>
        <taxon>Uroviricota</taxon>
        <taxon>Caudoviricetes</taxon>
        <taxon>Peduoviridae</taxon>
        <taxon>Maltschvirus</taxon>
        <taxon>Maltschvirus maltsch</taxon>
    </lineage>
</organism>
<evidence type="ECO:0000313" key="3">
    <source>
        <dbReference type="EMBL" id="CAB4197607.1"/>
    </source>
</evidence>
<sequence>MSNERLFPMTDDDLARMEHRARAACERAKSGDSVAYRLALDVLRLIEERQRLVVRSIEECGSDGR</sequence>
<evidence type="ECO:0000313" key="4">
    <source>
        <dbReference type="EMBL" id="CAB4210781.1"/>
    </source>
</evidence>
<name>A0A6J5QH89_9CAUD</name>
<accession>A0A6J5QH89</accession>
<dbReference type="EMBL" id="LR797009">
    <property type="protein sequence ID" value="CAB4181726.1"/>
    <property type="molecule type" value="Genomic_DNA"/>
</dbReference>
<proteinExistence type="predicted"/>
<dbReference type="EMBL" id="LR797259">
    <property type="protein sequence ID" value="CAB4197607.1"/>
    <property type="molecule type" value="Genomic_DNA"/>
</dbReference>
<evidence type="ECO:0000313" key="5">
    <source>
        <dbReference type="EMBL" id="CAB5227097.1"/>
    </source>
</evidence>
<evidence type="ECO:0000313" key="1">
    <source>
        <dbReference type="EMBL" id="CAB4169275.1"/>
    </source>
</evidence>